<dbReference type="OrthoDB" id="6254186at2"/>
<dbReference type="EMBL" id="RXNU01000009">
    <property type="protein sequence ID" value="RTR37897.1"/>
    <property type="molecule type" value="Genomic_DNA"/>
</dbReference>
<dbReference type="AlphaFoldDB" id="A0A3S0KU81"/>
<accession>A0A3S0KU81</accession>
<dbReference type="SMART" id="SM00028">
    <property type="entry name" value="TPR"/>
    <property type="match status" value="3"/>
</dbReference>
<feature type="repeat" description="TPR" evidence="1">
    <location>
        <begin position="81"/>
        <end position="114"/>
    </location>
</feature>
<keyword evidence="1" id="KW-0802">TPR repeat</keyword>
<dbReference type="Gene3D" id="1.25.40.10">
    <property type="entry name" value="Tetratricopeptide repeat domain"/>
    <property type="match status" value="1"/>
</dbReference>
<dbReference type="InterPro" id="IPR011990">
    <property type="entry name" value="TPR-like_helical_dom_sf"/>
</dbReference>
<dbReference type="InterPro" id="IPR019734">
    <property type="entry name" value="TPR_rpt"/>
</dbReference>
<evidence type="ECO:0000256" key="1">
    <source>
        <dbReference type="PROSITE-ProRule" id="PRU00339"/>
    </source>
</evidence>
<feature type="chain" id="PRO_5018730975" evidence="2">
    <location>
        <begin position="23"/>
        <end position="276"/>
    </location>
</feature>
<sequence length="276" mass="31841">MRVFYKIIILFLTLNCPGVSMAHVEVDLRVQHYDDLLLSQTDDAHLYLQRGELHGENRHWELAWRDFQSALKNTHDDNLRLDIWFYMGRMRLQAGMPDEAKILLSKVIALDPRYKSARLNLARTYLALEEYDLATDEMDSFMSLLNRPTPDQFIERAMMAKSIEIEGLSKAIEGLNDGIDRLGPIVTLIELLVDSYLEQDETQLALSAIERLPGSVKALPRWQLKKGDIYYLQMRFVDAQAAYQNGLNTINTMPTHRQLMPAVQALKNQLEGKLIY</sequence>
<dbReference type="Pfam" id="PF14559">
    <property type="entry name" value="TPR_19"/>
    <property type="match status" value="1"/>
</dbReference>
<dbReference type="SUPFAM" id="SSF48452">
    <property type="entry name" value="TPR-like"/>
    <property type="match status" value="1"/>
</dbReference>
<proteinExistence type="predicted"/>
<evidence type="ECO:0000313" key="3">
    <source>
        <dbReference type="EMBL" id="RTR37897.1"/>
    </source>
</evidence>
<dbReference type="PROSITE" id="PS50005">
    <property type="entry name" value="TPR"/>
    <property type="match status" value="1"/>
</dbReference>
<feature type="signal peptide" evidence="2">
    <location>
        <begin position="1"/>
        <end position="22"/>
    </location>
</feature>
<organism evidence="3 4">
    <name type="scientific">Shewanella canadensis</name>
    <dbReference type="NCBI Taxonomy" id="271096"/>
    <lineage>
        <taxon>Bacteria</taxon>
        <taxon>Pseudomonadati</taxon>
        <taxon>Pseudomonadota</taxon>
        <taxon>Gammaproteobacteria</taxon>
        <taxon>Alteromonadales</taxon>
        <taxon>Shewanellaceae</taxon>
        <taxon>Shewanella</taxon>
    </lineage>
</organism>
<keyword evidence="2" id="KW-0732">Signal</keyword>
<gene>
    <name evidence="3" type="ORF">EKG38_16575</name>
</gene>
<comment type="caution">
    <text evidence="3">The sequence shown here is derived from an EMBL/GenBank/DDBJ whole genome shotgun (WGS) entry which is preliminary data.</text>
</comment>
<protein>
    <submittedName>
        <fullName evidence="3">Tetratricopeptide repeat protein</fullName>
    </submittedName>
</protein>
<reference evidence="3 4" key="1">
    <citation type="submission" date="2018-12" db="EMBL/GenBank/DDBJ databases">
        <authorList>
            <person name="Yu L."/>
        </authorList>
    </citation>
    <scope>NUCLEOTIDE SEQUENCE [LARGE SCALE GENOMIC DNA]</scope>
    <source>
        <strain evidence="3 4">HAW-EB2</strain>
    </source>
</reference>
<dbReference type="Proteomes" id="UP000267448">
    <property type="component" value="Unassembled WGS sequence"/>
</dbReference>
<keyword evidence="4" id="KW-1185">Reference proteome</keyword>
<evidence type="ECO:0000313" key="4">
    <source>
        <dbReference type="Proteomes" id="UP000267448"/>
    </source>
</evidence>
<name>A0A3S0KU81_9GAMM</name>
<evidence type="ECO:0000256" key="2">
    <source>
        <dbReference type="SAM" id="SignalP"/>
    </source>
</evidence>